<feature type="chain" id="PRO_5041589280" evidence="1">
    <location>
        <begin position="26"/>
        <end position="73"/>
    </location>
</feature>
<proteinExistence type="predicted"/>
<dbReference type="WBParaSite" id="SMRG1_4960.11">
    <property type="protein sequence ID" value="SMRG1_4960.11"/>
    <property type="gene ID" value="SMRG1_4960"/>
</dbReference>
<keyword evidence="1" id="KW-0732">Signal</keyword>
<dbReference type="AlphaFoldDB" id="A0AA84ZUW1"/>
<dbReference type="WBParaSite" id="SMRG1_4960.6">
    <property type="protein sequence ID" value="SMRG1_4960.6"/>
    <property type="gene ID" value="SMRG1_4960"/>
</dbReference>
<reference evidence="3 4" key="1">
    <citation type="submission" date="2023-11" db="UniProtKB">
        <authorList>
            <consortium name="WormBaseParasite"/>
        </authorList>
    </citation>
    <scope>IDENTIFICATION</scope>
</reference>
<dbReference type="WBParaSite" id="SMRG1_4960.9">
    <property type="protein sequence ID" value="SMRG1_4960.9"/>
    <property type="gene ID" value="SMRG1_4960"/>
</dbReference>
<dbReference type="Proteomes" id="UP000050790">
    <property type="component" value="Unassembled WGS sequence"/>
</dbReference>
<feature type="signal peptide" evidence="1">
    <location>
        <begin position="1"/>
        <end position="25"/>
    </location>
</feature>
<dbReference type="WBParaSite" id="SMRG1_4960.10">
    <property type="protein sequence ID" value="SMRG1_4960.10"/>
    <property type="gene ID" value="SMRG1_4960"/>
</dbReference>
<organism evidence="2 4">
    <name type="scientific">Schistosoma margrebowiei</name>
    <dbReference type="NCBI Taxonomy" id="48269"/>
    <lineage>
        <taxon>Eukaryota</taxon>
        <taxon>Metazoa</taxon>
        <taxon>Spiralia</taxon>
        <taxon>Lophotrochozoa</taxon>
        <taxon>Platyhelminthes</taxon>
        <taxon>Trematoda</taxon>
        <taxon>Digenea</taxon>
        <taxon>Strigeidida</taxon>
        <taxon>Schistosomatoidea</taxon>
        <taxon>Schistosomatidae</taxon>
        <taxon>Schistosoma</taxon>
    </lineage>
</organism>
<evidence type="ECO:0000313" key="4">
    <source>
        <dbReference type="WBParaSite" id="SMRG1_4960.11"/>
    </source>
</evidence>
<dbReference type="WBParaSite" id="SMRG1_4960.7">
    <property type="protein sequence ID" value="SMRG1_4960.7"/>
    <property type="gene ID" value="SMRG1_4960"/>
</dbReference>
<evidence type="ECO:0000256" key="1">
    <source>
        <dbReference type="SAM" id="SignalP"/>
    </source>
</evidence>
<protein>
    <submittedName>
        <fullName evidence="3 4">Uncharacterized protein</fullName>
    </submittedName>
</protein>
<evidence type="ECO:0000313" key="3">
    <source>
        <dbReference type="WBParaSite" id="SMRG1_4960.10"/>
    </source>
</evidence>
<sequence length="73" mass="8464">MTSHDQWVTTHSVICLLLELPLVELIPFGKANVSHTFSYTNKCGIRKNWQILAEEPWAIVCFKRLSLRVAYVF</sequence>
<accession>A0AA84ZUW1</accession>
<evidence type="ECO:0000313" key="2">
    <source>
        <dbReference type="Proteomes" id="UP000050790"/>
    </source>
</evidence>
<name>A0AA84ZUW1_9TREM</name>